<dbReference type="InterPro" id="IPR014031">
    <property type="entry name" value="Ketoacyl_synth_C"/>
</dbReference>
<evidence type="ECO:0000313" key="2">
    <source>
        <dbReference type="EMBL" id="KAL2281678.1"/>
    </source>
</evidence>
<feature type="domain" description="Beta-ketoacyl synthase C-terminal" evidence="1">
    <location>
        <begin position="99"/>
        <end position="182"/>
    </location>
</feature>
<accession>A0ABR4EGW0</accession>
<gene>
    <name evidence="2" type="ORF">FJTKL_11365</name>
</gene>
<keyword evidence="3" id="KW-1185">Reference proteome</keyword>
<dbReference type="InterPro" id="IPR016039">
    <property type="entry name" value="Thiolase-like"/>
</dbReference>
<name>A0ABR4EGW0_9PEZI</name>
<comment type="caution">
    <text evidence="2">The sequence shown here is derived from an EMBL/GenBank/DDBJ whole genome shotgun (WGS) entry which is preliminary data.</text>
</comment>
<dbReference type="Gene3D" id="3.40.47.10">
    <property type="match status" value="1"/>
</dbReference>
<sequence length="240" mass="25296">MSSHTYVFADQSHSDNEAVRRAQITATEILLSQFVVSLHEAAGAADGSATAEGAGARIQSLKSLKAAAELEKKAVRRAPGQGSWKNDPEISPFAGSLSVLGLTIDDLTFASVHGTATKLNDVNEAATLDHQMRHLGRRRGNPLFTIAQKSVIGHGLGASGASAINGGLQATQSGVIPGNRNADDIDGELEAYGHLLLTGENVSLRAEGEQDKDTSDETCFHICGCWMFCRGARIRIGNST</sequence>
<reference evidence="2 3" key="1">
    <citation type="submission" date="2024-03" db="EMBL/GenBank/DDBJ databases">
        <title>A high-quality draft genome sequence of Diaporthe vaccinii, a causative agent of upright dieback and viscid rot disease in cranberry plants.</title>
        <authorList>
            <person name="Sarrasin M."/>
            <person name="Lang B.F."/>
            <person name="Burger G."/>
        </authorList>
    </citation>
    <scope>NUCLEOTIDE SEQUENCE [LARGE SCALE GENOMIC DNA]</scope>
    <source>
        <strain evidence="2 3">IS7</strain>
    </source>
</reference>
<dbReference type="Pfam" id="PF02801">
    <property type="entry name" value="Ketoacyl-synt_C"/>
    <property type="match status" value="1"/>
</dbReference>
<organism evidence="2 3">
    <name type="scientific">Diaporthe vaccinii</name>
    <dbReference type="NCBI Taxonomy" id="105482"/>
    <lineage>
        <taxon>Eukaryota</taxon>
        <taxon>Fungi</taxon>
        <taxon>Dikarya</taxon>
        <taxon>Ascomycota</taxon>
        <taxon>Pezizomycotina</taxon>
        <taxon>Sordariomycetes</taxon>
        <taxon>Sordariomycetidae</taxon>
        <taxon>Diaporthales</taxon>
        <taxon>Diaporthaceae</taxon>
        <taxon>Diaporthe</taxon>
        <taxon>Diaporthe eres species complex</taxon>
    </lineage>
</organism>
<proteinExistence type="predicted"/>
<dbReference type="SUPFAM" id="SSF53901">
    <property type="entry name" value="Thiolase-like"/>
    <property type="match status" value="1"/>
</dbReference>
<dbReference type="EMBL" id="JBAWTH010000055">
    <property type="protein sequence ID" value="KAL2281678.1"/>
    <property type="molecule type" value="Genomic_DNA"/>
</dbReference>
<protein>
    <recommendedName>
        <fullName evidence="1">Beta-ketoacyl synthase C-terminal domain-containing protein</fullName>
    </recommendedName>
</protein>
<evidence type="ECO:0000259" key="1">
    <source>
        <dbReference type="Pfam" id="PF02801"/>
    </source>
</evidence>
<dbReference type="Proteomes" id="UP001600888">
    <property type="component" value="Unassembled WGS sequence"/>
</dbReference>
<evidence type="ECO:0000313" key="3">
    <source>
        <dbReference type="Proteomes" id="UP001600888"/>
    </source>
</evidence>